<comment type="caution">
    <text evidence="2">The sequence shown here is derived from an EMBL/GenBank/DDBJ whole genome shotgun (WGS) entry which is preliminary data.</text>
</comment>
<name>A0ABN3IXS7_9ACTN</name>
<keyword evidence="3" id="KW-1185">Reference proteome</keyword>
<dbReference type="Gene3D" id="3.90.1570.10">
    <property type="entry name" value="tt1808, chain A"/>
    <property type="match status" value="1"/>
</dbReference>
<dbReference type="CDD" id="cd06260">
    <property type="entry name" value="DUF820-like"/>
    <property type="match status" value="1"/>
</dbReference>
<evidence type="ECO:0000313" key="3">
    <source>
        <dbReference type="Proteomes" id="UP001501231"/>
    </source>
</evidence>
<dbReference type="InterPro" id="IPR012296">
    <property type="entry name" value="Nuclease_put_TT1808"/>
</dbReference>
<accession>A0ABN3IXS7</accession>
<dbReference type="InterPro" id="IPR011335">
    <property type="entry name" value="Restrct_endonuc-II-like"/>
</dbReference>
<gene>
    <name evidence="2" type="ORF">GCM10010191_27120</name>
</gene>
<dbReference type="PANTHER" id="PTHR35400:SF3">
    <property type="entry name" value="SLL1072 PROTEIN"/>
    <property type="match status" value="1"/>
</dbReference>
<reference evidence="2 3" key="1">
    <citation type="journal article" date="2019" name="Int. J. Syst. Evol. Microbiol.">
        <title>The Global Catalogue of Microorganisms (GCM) 10K type strain sequencing project: providing services to taxonomists for standard genome sequencing and annotation.</title>
        <authorList>
            <consortium name="The Broad Institute Genomics Platform"/>
            <consortium name="The Broad Institute Genome Sequencing Center for Infectious Disease"/>
            <person name="Wu L."/>
            <person name="Ma J."/>
        </authorList>
    </citation>
    <scope>NUCLEOTIDE SEQUENCE [LARGE SCALE GENOMIC DNA]</scope>
    <source>
        <strain evidence="2 3">JCM 3325</strain>
    </source>
</reference>
<sequence length="204" mass="22220">MSIALTHNHGGFGPYTIEDLHAREDDGKGLELEDGWLIELSPSAPHNWAAERLRKYLEAAAEDAGAKVFVAGGGDWEISTPAGVRKPDVFMVPIDVARAAIVDRSPITIPGSELLLVVEVISPGSGSERSDRVRKLQEYAGVRIPQYWLAEFTPRPKIQVLVLDDGAGTYRSHGVISEGALLEAVIEADESINVRFDPCIMTEF</sequence>
<protein>
    <recommendedName>
        <fullName evidence="1">Putative restriction endonuclease domain-containing protein</fullName>
    </recommendedName>
</protein>
<organism evidence="2 3">
    <name type="scientific">Actinomadura vinacea</name>
    <dbReference type="NCBI Taxonomy" id="115336"/>
    <lineage>
        <taxon>Bacteria</taxon>
        <taxon>Bacillati</taxon>
        <taxon>Actinomycetota</taxon>
        <taxon>Actinomycetes</taxon>
        <taxon>Streptosporangiales</taxon>
        <taxon>Thermomonosporaceae</taxon>
        <taxon>Actinomadura</taxon>
    </lineage>
</organism>
<dbReference type="EMBL" id="BAAARW010000011">
    <property type="protein sequence ID" value="GAA2415471.1"/>
    <property type="molecule type" value="Genomic_DNA"/>
</dbReference>
<feature type="domain" description="Putative restriction endonuclease" evidence="1">
    <location>
        <begin position="18"/>
        <end position="183"/>
    </location>
</feature>
<evidence type="ECO:0000313" key="2">
    <source>
        <dbReference type="EMBL" id="GAA2415471.1"/>
    </source>
</evidence>
<dbReference type="PANTHER" id="PTHR35400">
    <property type="entry name" value="SLR1083 PROTEIN"/>
    <property type="match status" value="1"/>
</dbReference>
<dbReference type="Pfam" id="PF05685">
    <property type="entry name" value="Uma2"/>
    <property type="match status" value="1"/>
</dbReference>
<dbReference type="InterPro" id="IPR008538">
    <property type="entry name" value="Uma2"/>
</dbReference>
<dbReference type="Proteomes" id="UP001501231">
    <property type="component" value="Unassembled WGS sequence"/>
</dbReference>
<proteinExistence type="predicted"/>
<dbReference type="SUPFAM" id="SSF52980">
    <property type="entry name" value="Restriction endonuclease-like"/>
    <property type="match status" value="1"/>
</dbReference>
<dbReference type="RefSeq" id="WP_344589243.1">
    <property type="nucleotide sequence ID" value="NZ_BAAARW010000011.1"/>
</dbReference>
<evidence type="ECO:0000259" key="1">
    <source>
        <dbReference type="Pfam" id="PF05685"/>
    </source>
</evidence>